<accession>A0ABS5W1H5</accession>
<dbReference type="RefSeq" id="WP_214534887.1">
    <property type="nucleotide sequence ID" value="NZ_JAHFVK010000001.1"/>
</dbReference>
<keyword evidence="7" id="KW-0067">ATP-binding</keyword>
<evidence type="ECO:0000259" key="10">
    <source>
        <dbReference type="PROSITE" id="PS50109"/>
    </source>
</evidence>
<dbReference type="InterPro" id="IPR014265">
    <property type="entry name" value="XrtA/PrsK"/>
</dbReference>
<dbReference type="InterPro" id="IPR003594">
    <property type="entry name" value="HATPase_dom"/>
</dbReference>
<dbReference type="PROSITE" id="PS50109">
    <property type="entry name" value="HIS_KIN"/>
    <property type="match status" value="1"/>
</dbReference>
<feature type="transmembrane region" description="Helical" evidence="9">
    <location>
        <begin position="66"/>
        <end position="85"/>
    </location>
</feature>
<reference evidence="11 12" key="1">
    <citation type="submission" date="2021-05" db="EMBL/GenBank/DDBJ databases">
        <title>Croceibacterium sp. LX-88 genome sequence.</title>
        <authorList>
            <person name="Luo X."/>
        </authorList>
    </citation>
    <scope>NUCLEOTIDE SEQUENCE [LARGE SCALE GENOMIC DNA]</scope>
    <source>
        <strain evidence="11 12">LX-88</strain>
    </source>
</reference>
<feature type="transmembrane region" description="Helical" evidence="9">
    <location>
        <begin position="97"/>
        <end position="119"/>
    </location>
</feature>
<keyword evidence="5" id="KW-0547">Nucleotide-binding</keyword>
<dbReference type="PANTHER" id="PTHR43065">
    <property type="entry name" value="SENSOR HISTIDINE KINASE"/>
    <property type="match status" value="1"/>
</dbReference>
<protein>
    <recommendedName>
        <fullName evidence="2">histidine kinase</fullName>
        <ecNumber evidence="2">2.7.13.3</ecNumber>
    </recommendedName>
</protein>
<keyword evidence="3" id="KW-0597">Phosphoprotein</keyword>
<sequence>MNALWPFLAPVLYLLCAGSALALAGWLLASPNDRGLAAKPVAGALILTAGWALFFIGLGSSAIGTAMALSVANIAWFWALYRFFAHDGRDRIGAIRSVLIVLGFLELLLIALLVLQLIYSEGGSPARSFLSFEMALRALASIGGLVLVHNLYVGASNAARESLRWPAAGLTVLWLYDLNTATVAYLSAAHPDTLLTLRVVPVIVTTALLAIGSLRDGANLRFGPSRYVAFRSFSLLIIGAYLLAMVLVAQGLAYAGGEFARLMQLGFVALAAAAALLVMPSSRLRGWLRVILSKHLFQHRYDYRAEWLRFTDTMGRAGSGASPLRERIVQAVADVTDSPSGLLLVPREDGGLALDTRWQWPQVEVPAEALSTAGVRFFETSRFIVDLDDLRAGRVEAVPAAAHPSWLMDELSAWAMVPLVHYDRLVGIVVLAKPPLTRRLDWEDFDLLGVVGRQLASYLAEQASQDALGEALRFDEFNRRIAFVMHDIKNLASQLSLLARNAERHADKPEFRADMLITLRNSADKLQALLARLGRYGAQGNEALQSVAIEDVLLRLAERYRGQHEVAVVDLTPCMVRVDREGLEQALVHLVQNAIEASDELSPVILRQSCHEGRAVLEIIDSGIGMSAEFVRTRLFKPFHSSKPGGFGIGAFEARELIRGMGGQVDVESREGLGTRFRIALPLAGTAEQLRSLKTTQIEVAQ</sequence>
<feature type="transmembrane region" description="Helical" evidence="9">
    <location>
        <begin position="6"/>
        <end position="29"/>
    </location>
</feature>
<dbReference type="SUPFAM" id="SSF55874">
    <property type="entry name" value="ATPase domain of HSP90 chaperone/DNA topoisomerase II/histidine kinase"/>
    <property type="match status" value="1"/>
</dbReference>
<dbReference type="InterPro" id="IPR036890">
    <property type="entry name" value="HATPase_C_sf"/>
</dbReference>
<evidence type="ECO:0000256" key="3">
    <source>
        <dbReference type="ARBA" id="ARBA00022553"/>
    </source>
</evidence>
<organism evidence="11 12">
    <name type="scientific">Croceibacterium selenioxidans</name>
    <dbReference type="NCBI Taxonomy" id="2838833"/>
    <lineage>
        <taxon>Bacteria</taxon>
        <taxon>Pseudomonadati</taxon>
        <taxon>Pseudomonadota</taxon>
        <taxon>Alphaproteobacteria</taxon>
        <taxon>Sphingomonadales</taxon>
        <taxon>Erythrobacteraceae</taxon>
        <taxon>Croceibacterium</taxon>
    </lineage>
</organism>
<gene>
    <name evidence="11" type="primary">prsK</name>
    <name evidence="11" type="ORF">KK137_04570</name>
</gene>
<dbReference type="PRINTS" id="PR00344">
    <property type="entry name" value="BCTRLSENSOR"/>
</dbReference>
<comment type="catalytic activity">
    <reaction evidence="1">
        <text>ATP + protein L-histidine = ADP + protein N-phospho-L-histidine.</text>
        <dbReference type="EC" id="2.7.13.3"/>
    </reaction>
</comment>
<keyword evidence="8" id="KW-0902">Two-component regulatory system</keyword>
<keyword evidence="9" id="KW-0812">Transmembrane</keyword>
<evidence type="ECO:0000256" key="5">
    <source>
        <dbReference type="ARBA" id="ARBA00022741"/>
    </source>
</evidence>
<dbReference type="GO" id="GO:0004673">
    <property type="term" value="F:protein histidine kinase activity"/>
    <property type="evidence" value="ECO:0007669"/>
    <property type="project" value="UniProtKB-EC"/>
</dbReference>
<dbReference type="Proteomes" id="UP000811255">
    <property type="component" value="Unassembled WGS sequence"/>
</dbReference>
<dbReference type="NCBIfam" id="TIGR02916">
    <property type="entry name" value="PEP_his_kin"/>
    <property type="match status" value="1"/>
</dbReference>
<evidence type="ECO:0000313" key="11">
    <source>
        <dbReference type="EMBL" id="MBT2133601.1"/>
    </source>
</evidence>
<dbReference type="SUPFAM" id="SSF55781">
    <property type="entry name" value="GAF domain-like"/>
    <property type="match status" value="1"/>
</dbReference>
<feature type="transmembrane region" description="Helical" evidence="9">
    <location>
        <begin position="194"/>
        <end position="212"/>
    </location>
</feature>
<dbReference type="Gene3D" id="3.30.565.10">
    <property type="entry name" value="Histidine kinase-like ATPase, C-terminal domain"/>
    <property type="match status" value="1"/>
</dbReference>
<dbReference type="EMBL" id="JAHFVK010000001">
    <property type="protein sequence ID" value="MBT2133601.1"/>
    <property type="molecule type" value="Genomic_DNA"/>
</dbReference>
<evidence type="ECO:0000256" key="6">
    <source>
        <dbReference type="ARBA" id="ARBA00022777"/>
    </source>
</evidence>
<feature type="transmembrane region" description="Helical" evidence="9">
    <location>
        <begin position="41"/>
        <end position="60"/>
    </location>
</feature>
<feature type="transmembrane region" description="Helical" evidence="9">
    <location>
        <begin position="134"/>
        <end position="153"/>
    </location>
</feature>
<keyword evidence="6 11" id="KW-0418">Kinase</keyword>
<dbReference type="PANTHER" id="PTHR43065:SF10">
    <property type="entry name" value="PEROXIDE STRESS-ACTIVATED HISTIDINE KINASE MAK3"/>
    <property type="match status" value="1"/>
</dbReference>
<dbReference type="InterPro" id="IPR005467">
    <property type="entry name" value="His_kinase_dom"/>
</dbReference>
<evidence type="ECO:0000256" key="1">
    <source>
        <dbReference type="ARBA" id="ARBA00000085"/>
    </source>
</evidence>
<feature type="transmembrane region" description="Helical" evidence="9">
    <location>
        <begin position="259"/>
        <end position="279"/>
    </location>
</feature>
<evidence type="ECO:0000256" key="7">
    <source>
        <dbReference type="ARBA" id="ARBA00022840"/>
    </source>
</evidence>
<keyword evidence="4 11" id="KW-0808">Transferase</keyword>
<dbReference type="EC" id="2.7.13.3" evidence="2"/>
<evidence type="ECO:0000256" key="2">
    <source>
        <dbReference type="ARBA" id="ARBA00012438"/>
    </source>
</evidence>
<dbReference type="SMART" id="SM00387">
    <property type="entry name" value="HATPase_c"/>
    <property type="match status" value="1"/>
</dbReference>
<evidence type="ECO:0000256" key="4">
    <source>
        <dbReference type="ARBA" id="ARBA00022679"/>
    </source>
</evidence>
<evidence type="ECO:0000256" key="9">
    <source>
        <dbReference type="SAM" id="Phobius"/>
    </source>
</evidence>
<proteinExistence type="predicted"/>
<keyword evidence="9" id="KW-1133">Transmembrane helix</keyword>
<dbReference type="Gene3D" id="3.30.450.40">
    <property type="match status" value="1"/>
</dbReference>
<evidence type="ECO:0000256" key="8">
    <source>
        <dbReference type="ARBA" id="ARBA00023012"/>
    </source>
</evidence>
<dbReference type="InterPro" id="IPR004358">
    <property type="entry name" value="Sig_transdc_His_kin-like_C"/>
</dbReference>
<feature type="transmembrane region" description="Helical" evidence="9">
    <location>
        <begin position="233"/>
        <end position="253"/>
    </location>
</feature>
<comment type="caution">
    <text evidence="11">The sequence shown here is derived from an EMBL/GenBank/DDBJ whole genome shotgun (WGS) entry which is preliminary data.</text>
</comment>
<feature type="domain" description="Histidine kinase" evidence="10">
    <location>
        <begin position="483"/>
        <end position="685"/>
    </location>
</feature>
<keyword evidence="9" id="KW-0472">Membrane</keyword>
<feature type="transmembrane region" description="Helical" evidence="9">
    <location>
        <begin position="165"/>
        <end position="188"/>
    </location>
</feature>
<keyword evidence="12" id="KW-1185">Reference proteome</keyword>
<dbReference type="InterPro" id="IPR029016">
    <property type="entry name" value="GAF-like_dom_sf"/>
</dbReference>
<name>A0ABS5W1H5_9SPHN</name>
<dbReference type="Pfam" id="PF02518">
    <property type="entry name" value="HATPase_c"/>
    <property type="match status" value="1"/>
</dbReference>
<evidence type="ECO:0000313" key="12">
    <source>
        <dbReference type="Proteomes" id="UP000811255"/>
    </source>
</evidence>